<gene>
    <name evidence="2" type="ORF">BSTOLATCC_MIC5465</name>
</gene>
<evidence type="ECO:0008006" key="4">
    <source>
        <dbReference type="Google" id="ProtNLM"/>
    </source>
</evidence>
<dbReference type="Proteomes" id="UP001162131">
    <property type="component" value="Unassembled WGS sequence"/>
</dbReference>
<dbReference type="EMBL" id="CAJZBQ010000005">
    <property type="protein sequence ID" value="CAG9312221.1"/>
    <property type="molecule type" value="Genomic_DNA"/>
</dbReference>
<keyword evidence="3" id="KW-1185">Reference proteome</keyword>
<name>A0AAU9IG07_9CILI</name>
<feature type="transmembrane region" description="Helical" evidence="1">
    <location>
        <begin position="49"/>
        <end position="69"/>
    </location>
</feature>
<reference evidence="2" key="1">
    <citation type="submission" date="2021-09" db="EMBL/GenBank/DDBJ databases">
        <authorList>
            <consortium name="AG Swart"/>
            <person name="Singh M."/>
            <person name="Singh A."/>
            <person name="Seah K."/>
            <person name="Emmerich C."/>
        </authorList>
    </citation>
    <scope>NUCLEOTIDE SEQUENCE</scope>
    <source>
        <strain evidence="2">ATCC30299</strain>
    </source>
</reference>
<dbReference type="AlphaFoldDB" id="A0AAU9IG07"/>
<organism evidence="2 3">
    <name type="scientific">Blepharisma stoltei</name>
    <dbReference type="NCBI Taxonomy" id="1481888"/>
    <lineage>
        <taxon>Eukaryota</taxon>
        <taxon>Sar</taxon>
        <taxon>Alveolata</taxon>
        <taxon>Ciliophora</taxon>
        <taxon>Postciliodesmatophora</taxon>
        <taxon>Heterotrichea</taxon>
        <taxon>Heterotrichida</taxon>
        <taxon>Blepharismidae</taxon>
        <taxon>Blepharisma</taxon>
    </lineage>
</organism>
<accession>A0AAU9IG07</accession>
<keyword evidence="1" id="KW-0472">Membrane</keyword>
<proteinExistence type="predicted"/>
<keyword evidence="1" id="KW-1133">Transmembrane helix</keyword>
<evidence type="ECO:0000313" key="3">
    <source>
        <dbReference type="Proteomes" id="UP001162131"/>
    </source>
</evidence>
<keyword evidence="1" id="KW-0812">Transmembrane</keyword>
<comment type="caution">
    <text evidence="2">The sequence shown here is derived from an EMBL/GenBank/DDBJ whole genome shotgun (WGS) entry which is preliminary data.</text>
</comment>
<evidence type="ECO:0000313" key="2">
    <source>
        <dbReference type="EMBL" id="CAG9312221.1"/>
    </source>
</evidence>
<evidence type="ECO:0000256" key="1">
    <source>
        <dbReference type="SAM" id="Phobius"/>
    </source>
</evidence>
<protein>
    <recommendedName>
        <fullName evidence="4">Complex I-B15</fullName>
    </recommendedName>
</protein>
<sequence>MVKYRPDPRGMDTAELMKWQPTLGPFRRLNFAYTKYRMIDTSLKNTGQFFFLVTIAMFPVLSFLSYYTIEKGTCKLNPAMLKHAERPFEYFEWSRDLKKIRGEWNNNFYCWSDNPDCGKDYKIKYSS</sequence>